<feature type="repeat" description="TPR" evidence="3">
    <location>
        <begin position="962"/>
        <end position="995"/>
    </location>
</feature>
<gene>
    <name evidence="5" type="ORF">CCALI_01102</name>
</gene>
<dbReference type="Proteomes" id="UP000014227">
    <property type="component" value="Chromosome I"/>
</dbReference>
<dbReference type="Pfam" id="PF13176">
    <property type="entry name" value="TPR_7"/>
    <property type="match status" value="1"/>
</dbReference>
<dbReference type="Pfam" id="PF13429">
    <property type="entry name" value="TPR_15"/>
    <property type="match status" value="1"/>
</dbReference>
<feature type="signal peptide" evidence="4">
    <location>
        <begin position="1"/>
        <end position="22"/>
    </location>
</feature>
<evidence type="ECO:0000313" key="6">
    <source>
        <dbReference type="Proteomes" id="UP000014227"/>
    </source>
</evidence>
<evidence type="ECO:0000256" key="2">
    <source>
        <dbReference type="ARBA" id="ARBA00022803"/>
    </source>
</evidence>
<evidence type="ECO:0000256" key="1">
    <source>
        <dbReference type="ARBA" id="ARBA00022737"/>
    </source>
</evidence>
<feature type="chain" id="PRO_5004486311" evidence="4">
    <location>
        <begin position="23"/>
        <end position="1008"/>
    </location>
</feature>
<feature type="repeat" description="TPR" evidence="3">
    <location>
        <begin position="349"/>
        <end position="382"/>
    </location>
</feature>
<accession>S0EUF5</accession>
<reference evidence="6" key="1">
    <citation type="submission" date="2013-03" db="EMBL/GenBank/DDBJ databases">
        <title>Genome sequence of Chthonomonas calidirosea, the first sequenced genome from the Armatimonadetes phylum (formally candidate division OP10).</title>
        <authorList>
            <person name="Lee K.C.Y."/>
            <person name="Morgan X.C."/>
            <person name="Dunfield P.F."/>
            <person name="Tamas I."/>
            <person name="Houghton K.M."/>
            <person name="Vyssotski M."/>
            <person name="Ryan J.L.J."/>
            <person name="Lagutin K."/>
            <person name="McDonald I.R."/>
            <person name="Stott M.B."/>
        </authorList>
    </citation>
    <scope>NUCLEOTIDE SEQUENCE [LARGE SCALE GENOMIC DNA]</scope>
    <source>
        <strain evidence="6">DSM 23976 / ICMP 18418 / T49</strain>
    </source>
</reference>
<dbReference type="AlphaFoldDB" id="S0EUF5"/>
<dbReference type="PANTHER" id="PTHR45586:SF1">
    <property type="entry name" value="LIPOPOLYSACCHARIDE ASSEMBLY PROTEIN B"/>
    <property type="match status" value="1"/>
</dbReference>
<proteinExistence type="predicted"/>
<dbReference type="InterPro" id="IPR011990">
    <property type="entry name" value="TPR-like_helical_dom_sf"/>
</dbReference>
<evidence type="ECO:0000256" key="4">
    <source>
        <dbReference type="SAM" id="SignalP"/>
    </source>
</evidence>
<feature type="repeat" description="TPR" evidence="3">
    <location>
        <begin position="160"/>
        <end position="193"/>
    </location>
</feature>
<dbReference type="HOGENOM" id="CLU_298227_0_0_0"/>
<dbReference type="PANTHER" id="PTHR45586">
    <property type="entry name" value="TPR REPEAT-CONTAINING PROTEIN PA4667"/>
    <property type="match status" value="1"/>
</dbReference>
<feature type="repeat" description="TPR" evidence="3">
    <location>
        <begin position="615"/>
        <end position="648"/>
    </location>
</feature>
<dbReference type="EMBL" id="HF951689">
    <property type="protein sequence ID" value="CCW34924.1"/>
    <property type="molecule type" value="Genomic_DNA"/>
</dbReference>
<keyword evidence="6" id="KW-1185">Reference proteome</keyword>
<evidence type="ECO:0000313" key="5">
    <source>
        <dbReference type="EMBL" id="CCW34924.1"/>
    </source>
</evidence>
<dbReference type="eggNOG" id="COG0457">
    <property type="taxonomic scope" value="Bacteria"/>
</dbReference>
<dbReference type="InterPro" id="IPR051012">
    <property type="entry name" value="CellSynth/LPSAsmb/PSIAsmb"/>
</dbReference>
<organism evidence="5 6">
    <name type="scientific">Chthonomonas calidirosea (strain DSM 23976 / ICMP 18418 / T49)</name>
    <dbReference type="NCBI Taxonomy" id="1303518"/>
    <lineage>
        <taxon>Bacteria</taxon>
        <taxon>Bacillati</taxon>
        <taxon>Armatimonadota</taxon>
        <taxon>Chthonomonadia</taxon>
        <taxon>Chthonomonadales</taxon>
        <taxon>Chthonomonadaceae</taxon>
        <taxon>Chthonomonas</taxon>
    </lineage>
</organism>
<feature type="repeat" description="TPR" evidence="3">
    <location>
        <begin position="383"/>
        <end position="416"/>
    </location>
</feature>
<dbReference type="Pfam" id="PF14559">
    <property type="entry name" value="TPR_19"/>
    <property type="match status" value="2"/>
</dbReference>
<dbReference type="KEGG" id="ccz:CCALI_01102"/>
<keyword evidence="4" id="KW-0732">Signal</keyword>
<dbReference type="Gene3D" id="1.25.40.10">
    <property type="entry name" value="Tetratricopeptide repeat domain"/>
    <property type="match status" value="6"/>
</dbReference>
<dbReference type="SUPFAM" id="SSF48452">
    <property type="entry name" value="TPR-like"/>
    <property type="match status" value="2"/>
</dbReference>
<evidence type="ECO:0000256" key="3">
    <source>
        <dbReference type="PROSITE-ProRule" id="PRU00339"/>
    </source>
</evidence>
<keyword evidence="1" id="KW-0677">Repeat</keyword>
<feature type="repeat" description="TPR" evidence="3">
    <location>
        <begin position="228"/>
        <end position="261"/>
    </location>
</feature>
<dbReference type="SUPFAM" id="SSF81901">
    <property type="entry name" value="HCP-like"/>
    <property type="match status" value="1"/>
</dbReference>
<dbReference type="PATRIC" id="fig|1303518.3.peg.1124"/>
<dbReference type="PROSITE" id="PS50005">
    <property type="entry name" value="TPR"/>
    <property type="match status" value="6"/>
</dbReference>
<dbReference type="Pfam" id="PF13432">
    <property type="entry name" value="TPR_16"/>
    <property type="match status" value="1"/>
</dbReference>
<keyword evidence="2 3" id="KW-0802">TPR repeat</keyword>
<dbReference type="InParanoid" id="S0EUF5"/>
<dbReference type="InterPro" id="IPR019734">
    <property type="entry name" value="TPR_rpt"/>
</dbReference>
<dbReference type="STRING" id="454171.CP488_00054"/>
<protein>
    <submittedName>
        <fullName evidence="5">Tetratricopeptide repeat./TPR repeat</fullName>
    </submittedName>
</protein>
<sequence>MRGWTVGCGVLCLLIASSMAMAQGSGTSPSLGGTAHATPPLSAQMKRLAELYHQAGMLQQEGKLDEALVAYREFLQLARAQHQPPQTQLLALAQIYNIYAQRKDLQGIETTLLQIVKVIPTDSEAWARLARIAAAKRDWAKAQQLALHALHLKPPAPIAALAHETLGIVALGRKDYPTARQQLHTALQLTPNDLDARYNYAFALYASGNLREAETQAKLVCEKAPKNLSALFLLASIRQTGRDLKDAIATYDQILALDPRNHEALFNRALLAQQIGMVQEAEKAYVELLRLYPNDVPGHFNFGLLYAGLKNYPAARNQFLLAASVLDKEKSKRDPLLIKLLANLAQVEAQMVFDTANVAQRQELIAQAERHYKEAIALDPNNLRLQYQLAVLYRNVGRYEDALAIYKKRYAEDPSDSSAAFGIADVAFMQGKPDDALAIWHDFVQHNPKDPIGHIQYAQVLELRGRWQEAADQRAALVALNPEDGADMLSQAHDLLQANQLAASQAIYNKVLSLKPQSKSAPNVPNVATAANVASWRLSALQGLADIAQKQNKLADALRYLQQAAEEDRTNAARNHTNPHEEPYLEMASIYEKENQPDKAIQVLNQLAALLPLNEKPYVELGHIYERQGKVEQAVDALIKASQRAKDPLPDSLEAADVYRSHKMYDKAIALYQSLQKRFPKSIELLSDLAQTLEQSGQDEQALGVYQQLYKVNPTLVWVLDKEATVLTRLKRYPEAVALREQQIAAAPNNPQAYADLIHLYALEGKPEECLAWLQAKAQQQPDNASLLTALLDQYDALKRHQEGISYLQGLVSAHPKNAVALACMQALQSHGLKKEALDMMAQVAQKAPTDASIQESYAAMLSDNGDKKAAIAVYQKFLQQPNIPMAEQLQMRQLLAQQLQSTGDLAGAQEQYEQILKESPNDTQSLLNLITLWKGQGKLDQIIAFCTNFVAQPGLSQMQRAWTYTYLGQAFQQQKNIAEARAQYQAALRCMPQFPPAETALANLPAK</sequence>
<dbReference type="SMART" id="SM00028">
    <property type="entry name" value="TPR"/>
    <property type="match status" value="20"/>
</dbReference>
<name>S0EUF5_CHTCT</name>